<protein>
    <submittedName>
        <fullName evidence="1">Uncharacterized protein</fullName>
    </submittedName>
</protein>
<dbReference type="EMBL" id="KV424092">
    <property type="protein sequence ID" value="KZT51763.1"/>
    <property type="molecule type" value="Genomic_DNA"/>
</dbReference>
<keyword evidence="2" id="KW-1185">Reference proteome</keyword>
<organism evidence="1 2">
    <name type="scientific">Calocera cornea HHB12733</name>
    <dbReference type="NCBI Taxonomy" id="1353952"/>
    <lineage>
        <taxon>Eukaryota</taxon>
        <taxon>Fungi</taxon>
        <taxon>Dikarya</taxon>
        <taxon>Basidiomycota</taxon>
        <taxon>Agaricomycotina</taxon>
        <taxon>Dacrymycetes</taxon>
        <taxon>Dacrymycetales</taxon>
        <taxon>Dacrymycetaceae</taxon>
        <taxon>Calocera</taxon>
    </lineage>
</organism>
<reference evidence="1 2" key="1">
    <citation type="journal article" date="2016" name="Mol. Biol. Evol.">
        <title>Comparative Genomics of Early-Diverging Mushroom-Forming Fungi Provides Insights into the Origins of Lignocellulose Decay Capabilities.</title>
        <authorList>
            <person name="Nagy L.G."/>
            <person name="Riley R."/>
            <person name="Tritt A."/>
            <person name="Adam C."/>
            <person name="Daum C."/>
            <person name="Floudas D."/>
            <person name="Sun H."/>
            <person name="Yadav J.S."/>
            <person name="Pangilinan J."/>
            <person name="Larsson K.H."/>
            <person name="Matsuura K."/>
            <person name="Barry K."/>
            <person name="Labutti K."/>
            <person name="Kuo R."/>
            <person name="Ohm R.A."/>
            <person name="Bhattacharya S.S."/>
            <person name="Shirouzu T."/>
            <person name="Yoshinaga Y."/>
            <person name="Martin F.M."/>
            <person name="Grigoriev I.V."/>
            <person name="Hibbett D.S."/>
        </authorList>
    </citation>
    <scope>NUCLEOTIDE SEQUENCE [LARGE SCALE GENOMIC DNA]</scope>
    <source>
        <strain evidence="1 2">HHB12733</strain>
    </source>
</reference>
<evidence type="ECO:0000313" key="2">
    <source>
        <dbReference type="Proteomes" id="UP000076842"/>
    </source>
</evidence>
<name>A0A165CZS4_9BASI</name>
<evidence type="ECO:0000313" key="1">
    <source>
        <dbReference type="EMBL" id="KZT51763.1"/>
    </source>
</evidence>
<dbReference type="Proteomes" id="UP000076842">
    <property type="component" value="Unassembled WGS sequence"/>
</dbReference>
<dbReference type="STRING" id="1353952.A0A165CZS4"/>
<sequence>MGSTRCYCYLTDFLSPSYYMAHQGQNMTPKQLIEAYAKERTSLLNRGRKSRLTSLDVSITLSINCHTMRDEPNAMEARNLLSTPSRWP</sequence>
<proteinExistence type="predicted"/>
<dbReference type="OrthoDB" id="1534087at2759"/>
<dbReference type="AlphaFoldDB" id="A0A165CZS4"/>
<dbReference type="InParanoid" id="A0A165CZS4"/>
<gene>
    <name evidence="1" type="ORF">CALCODRAFT_114267</name>
</gene>
<accession>A0A165CZS4</accession>